<dbReference type="GeneID" id="19977351"/>
<dbReference type="AlphaFoldDB" id="W2S913"/>
<accession>W2S913</accession>
<feature type="compositionally biased region" description="Low complexity" evidence="1">
    <location>
        <begin position="92"/>
        <end position="105"/>
    </location>
</feature>
<dbReference type="OrthoDB" id="1045822at2759"/>
<evidence type="ECO:0000256" key="2">
    <source>
        <dbReference type="SAM" id="Phobius"/>
    </source>
</evidence>
<dbReference type="STRING" id="1220924.W2S913"/>
<dbReference type="Proteomes" id="UP000030752">
    <property type="component" value="Unassembled WGS sequence"/>
</dbReference>
<name>W2S913_CYPE1</name>
<evidence type="ECO:0000313" key="4">
    <source>
        <dbReference type="Proteomes" id="UP000030752"/>
    </source>
</evidence>
<reference evidence="3 4" key="1">
    <citation type="submission" date="2013-03" db="EMBL/GenBank/DDBJ databases">
        <title>The Genome Sequence of Phialophora europaea CBS 101466.</title>
        <authorList>
            <consortium name="The Broad Institute Genomics Platform"/>
            <person name="Cuomo C."/>
            <person name="de Hoog S."/>
            <person name="Gorbushina A."/>
            <person name="Walker B."/>
            <person name="Young S.K."/>
            <person name="Zeng Q."/>
            <person name="Gargeya S."/>
            <person name="Fitzgerald M."/>
            <person name="Haas B."/>
            <person name="Abouelleil A."/>
            <person name="Allen A.W."/>
            <person name="Alvarado L."/>
            <person name="Arachchi H.M."/>
            <person name="Berlin A.M."/>
            <person name="Chapman S.B."/>
            <person name="Gainer-Dewar J."/>
            <person name="Goldberg J."/>
            <person name="Griggs A."/>
            <person name="Gujja S."/>
            <person name="Hansen M."/>
            <person name="Howarth C."/>
            <person name="Imamovic A."/>
            <person name="Ireland A."/>
            <person name="Larimer J."/>
            <person name="McCowan C."/>
            <person name="Murphy C."/>
            <person name="Pearson M."/>
            <person name="Poon T.W."/>
            <person name="Priest M."/>
            <person name="Roberts A."/>
            <person name="Saif S."/>
            <person name="Shea T."/>
            <person name="Sisk P."/>
            <person name="Sykes S."/>
            <person name="Wortman J."/>
            <person name="Nusbaum C."/>
            <person name="Birren B."/>
        </authorList>
    </citation>
    <scope>NUCLEOTIDE SEQUENCE [LARGE SCALE GENOMIC DNA]</scope>
    <source>
        <strain evidence="3 4">CBS 101466</strain>
    </source>
</reference>
<evidence type="ECO:0008006" key="5">
    <source>
        <dbReference type="Google" id="ProtNLM"/>
    </source>
</evidence>
<feature type="compositionally biased region" description="Polar residues" evidence="1">
    <location>
        <begin position="25"/>
        <end position="34"/>
    </location>
</feature>
<keyword evidence="2" id="KW-0812">Transmembrane</keyword>
<evidence type="ECO:0000313" key="3">
    <source>
        <dbReference type="EMBL" id="ETN45135.1"/>
    </source>
</evidence>
<feature type="compositionally biased region" description="Polar residues" evidence="1">
    <location>
        <begin position="158"/>
        <end position="174"/>
    </location>
</feature>
<proteinExistence type="predicted"/>
<feature type="compositionally biased region" description="Polar residues" evidence="1">
    <location>
        <begin position="125"/>
        <end position="134"/>
    </location>
</feature>
<feature type="region of interest" description="Disordered" evidence="1">
    <location>
        <begin position="357"/>
        <end position="393"/>
    </location>
</feature>
<dbReference type="VEuPathDB" id="FungiDB:HMPREF1541_10012"/>
<keyword evidence="2" id="KW-0472">Membrane</keyword>
<organism evidence="3 4">
    <name type="scientific">Cyphellophora europaea (strain CBS 101466)</name>
    <name type="common">Phialophora europaea</name>
    <dbReference type="NCBI Taxonomy" id="1220924"/>
    <lineage>
        <taxon>Eukaryota</taxon>
        <taxon>Fungi</taxon>
        <taxon>Dikarya</taxon>
        <taxon>Ascomycota</taxon>
        <taxon>Pezizomycotina</taxon>
        <taxon>Eurotiomycetes</taxon>
        <taxon>Chaetothyriomycetidae</taxon>
        <taxon>Chaetothyriales</taxon>
        <taxon>Cyphellophoraceae</taxon>
        <taxon>Cyphellophora</taxon>
    </lineage>
</organism>
<dbReference type="InParanoid" id="W2S913"/>
<dbReference type="PANTHER" id="PTHR15907">
    <property type="entry name" value="DUF614 FAMILY PROTEIN-RELATED"/>
    <property type="match status" value="1"/>
</dbReference>
<dbReference type="EMBL" id="KB822713">
    <property type="protein sequence ID" value="ETN45135.1"/>
    <property type="molecule type" value="Genomic_DNA"/>
</dbReference>
<dbReference type="HOGENOM" id="CLU_050253_0_0_1"/>
<protein>
    <recommendedName>
        <fullName evidence="5">PLAC8-domain-containing protein</fullName>
    </recommendedName>
</protein>
<dbReference type="NCBIfam" id="TIGR01571">
    <property type="entry name" value="A_thal_Cys_rich"/>
    <property type="match status" value="1"/>
</dbReference>
<dbReference type="Pfam" id="PF04749">
    <property type="entry name" value="PLAC8"/>
    <property type="match status" value="1"/>
</dbReference>
<feature type="compositionally biased region" description="Low complexity" evidence="1">
    <location>
        <begin position="218"/>
        <end position="232"/>
    </location>
</feature>
<dbReference type="RefSeq" id="XP_008712905.1">
    <property type="nucleotide sequence ID" value="XM_008714683.1"/>
</dbReference>
<dbReference type="eggNOG" id="ENOG502S5E0">
    <property type="taxonomic scope" value="Eukaryota"/>
</dbReference>
<feature type="compositionally biased region" description="Low complexity" evidence="1">
    <location>
        <begin position="194"/>
        <end position="207"/>
    </location>
</feature>
<feature type="region of interest" description="Disordered" evidence="1">
    <location>
        <begin position="1"/>
        <end position="233"/>
    </location>
</feature>
<feature type="compositionally biased region" description="Polar residues" evidence="1">
    <location>
        <begin position="71"/>
        <end position="82"/>
    </location>
</feature>
<keyword evidence="2" id="KW-1133">Transmembrane helix</keyword>
<feature type="transmembrane region" description="Helical" evidence="2">
    <location>
        <begin position="285"/>
        <end position="311"/>
    </location>
</feature>
<sequence length="393" mass="43369">MGVYEYPQVPRSSQTRMDQERHQPQEPTHSQHSRFSWVDTPAEAKGYTWHRDGGNQRPPNVPPLPQVPEHLQNQQSHSNPDTVSRALEQTGAHQPQQPHQPAVPVESAPTYTQSEHPAAQHYASGPTSYSSQDHPLSYPVRPHQQHRNQQQSQDTKPENTMQYTQMPPQPTNRDPPQHQPNIPIAPDENPLSPTTPTKQQHHPTATTSNTTNIPILAPSTDSSTIPISSFSPTPQPIRGGTWHHSFCSCAEPTICLTALTCPCITYGRTQYRLTQRSARRDPTNMLGYTACNGSCVAFGLLCGINIVLAAIQKTRVRKAYELDRKLTGGVLEDLLKAACCCCCSVAQDEKEVQWREEEGRKAKGAKGAKGGRQPTVADGYVPVGGMAFSPPPR</sequence>
<dbReference type="InterPro" id="IPR006461">
    <property type="entry name" value="PLAC_motif_containing"/>
</dbReference>
<evidence type="ECO:0000256" key="1">
    <source>
        <dbReference type="SAM" id="MobiDB-lite"/>
    </source>
</evidence>
<keyword evidence="4" id="KW-1185">Reference proteome</keyword>
<gene>
    <name evidence="3" type="ORF">HMPREF1541_10012</name>
</gene>